<evidence type="ECO:0000313" key="23">
    <source>
        <dbReference type="Proteomes" id="UP001174909"/>
    </source>
</evidence>
<feature type="binding site" evidence="19">
    <location>
        <position position="156"/>
    </location>
    <ligand>
        <name>(6S)-NADPHX</name>
        <dbReference type="ChEBI" id="CHEBI:64076"/>
    </ligand>
</feature>
<dbReference type="PROSITE" id="PS01050">
    <property type="entry name" value="YJEF_C_2"/>
    <property type="match status" value="1"/>
</dbReference>
<keyword evidence="18" id="KW-0597">Phosphoprotein</keyword>
<comment type="function">
    <text evidence="18">Catalyzes the dehydration of the S-form of NAD(P)HX at the expense of ATP, which is converted to ADP. Together with NAD(P)HX epimerase, which catalyzes the epimerization of the S- and R-forms, the enzyme allows the repair of both epimers of NAD(P)HX, a damaged form of NAD(P)H that is a result of enzymatic or heat-dependent hydration.</text>
</comment>
<evidence type="ECO:0000256" key="18">
    <source>
        <dbReference type="HAMAP-Rule" id="MF_03157"/>
    </source>
</evidence>
<comment type="cofactor">
    <cofactor evidence="19">
        <name>K(+)</name>
        <dbReference type="ChEBI" id="CHEBI:29103"/>
    </cofactor>
    <text evidence="19">Binds 1 potassium ion per subunit.</text>
</comment>
<dbReference type="AlphaFoldDB" id="A0AA35XJZ9"/>
<dbReference type="GO" id="GO:0046872">
    <property type="term" value="F:metal ion binding"/>
    <property type="evidence" value="ECO:0007669"/>
    <property type="project" value="UniProtKB-KW"/>
</dbReference>
<dbReference type="EC" id="4.2.1.93" evidence="18"/>
<comment type="similarity">
    <text evidence="19">Belongs to the NnrE/AIBP family.</text>
</comment>
<dbReference type="Pfam" id="PF01256">
    <property type="entry name" value="Carb_kinase"/>
    <property type="match status" value="1"/>
</dbReference>
<evidence type="ECO:0000256" key="11">
    <source>
        <dbReference type="ARBA" id="ARBA00023235"/>
    </source>
</evidence>
<evidence type="ECO:0000256" key="1">
    <source>
        <dbReference type="ARBA" id="ARBA00000013"/>
    </source>
</evidence>
<dbReference type="NCBIfam" id="TIGR00197">
    <property type="entry name" value="yjeF_nterm"/>
    <property type="match status" value="1"/>
</dbReference>
<comment type="function">
    <text evidence="14">Bifunctional enzyme that catalyzes the epimerization of the S- and R-forms of NAD(P)HX and the dehydration of the S-form of NAD(P)HX at the expense of ADP, which is converted to AMP. This allows the repair of both epimers of NAD(P)HX, a damaged form of NAD(P)H that is a result of enzymatic or heat-dependent hydration.</text>
</comment>
<comment type="similarity">
    <text evidence="3">In the N-terminal section; belongs to the NnrE/AIBP family.</text>
</comment>
<dbReference type="InterPro" id="IPR029056">
    <property type="entry name" value="Ribokinase-like"/>
</dbReference>
<evidence type="ECO:0000256" key="13">
    <source>
        <dbReference type="ARBA" id="ARBA00023268"/>
    </source>
</evidence>
<comment type="catalytic activity">
    <reaction evidence="18">
        <text>(6S)-NADHX + ATP = ADP + phosphate + NADH + H(+)</text>
        <dbReference type="Rhea" id="RHEA:19017"/>
        <dbReference type="ChEBI" id="CHEBI:15378"/>
        <dbReference type="ChEBI" id="CHEBI:30616"/>
        <dbReference type="ChEBI" id="CHEBI:43474"/>
        <dbReference type="ChEBI" id="CHEBI:57945"/>
        <dbReference type="ChEBI" id="CHEBI:64074"/>
        <dbReference type="ChEBI" id="CHEBI:456216"/>
        <dbReference type="EC" id="4.2.1.93"/>
    </reaction>
</comment>
<keyword evidence="8" id="KW-0521">NADP</keyword>
<dbReference type="PANTHER" id="PTHR12592:SF0">
    <property type="entry name" value="ATP-DEPENDENT (S)-NAD(P)H-HYDRATE DEHYDRATASE"/>
    <property type="match status" value="1"/>
</dbReference>
<keyword evidence="13" id="KW-0511">Multifunctional enzyme</keyword>
<feature type="binding site" evidence="18">
    <location>
        <begin position="382"/>
        <end position="388"/>
    </location>
    <ligand>
        <name>(6S)-NADPHX</name>
        <dbReference type="ChEBI" id="CHEBI:64076"/>
    </ligand>
</feature>
<keyword evidence="9 19" id="KW-0630">Potassium</keyword>
<feature type="binding site" evidence="18">
    <location>
        <begin position="449"/>
        <end position="458"/>
    </location>
    <ligand>
        <name>ATP</name>
        <dbReference type="ChEBI" id="CHEBI:30616"/>
    </ligand>
</feature>
<dbReference type="Gene3D" id="3.40.50.10260">
    <property type="entry name" value="YjeF N-terminal domain"/>
    <property type="match status" value="1"/>
</dbReference>
<feature type="binding site" evidence="19">
    <location>
        <position position="118"/>
    </location>
    <ligand>
        <name>K(+)</name>
        <dbReference type="ChEBI" id="CHEBI:29103"/>
    </ligand>
</feature>
<comment type="catalytic activity">
    <reaction evidence="15 18">
        <text>(6S)-NADPHX + ATP = ADP + phosphate + NADPH + H(+)</text>
        <dbReference type="Rhea" id="RHEA:32231"/>
        <dbReference type="ChEBI" id="CHEBI:15378"/>
        <dbReference type="ChEBI" id="CHEBI:30616"/>
        <dbReference type="ChEBI" id="CHEBI:43474"/>
        <dbReference type="ChEBI" id="CHEBI:57783"/>
        <dbReference type="ChEBI" id="CHEBI:64076"/>
        <dbReference type="ChEBI" id="CHEBI:456216"/>
        <dbReference type="EC" id="4.2.1.93"/>
    </reaction>
</comment>
<feature type="binding site" evidence="18">
    <location>
        <begin position="419"/>
        <end position="423"/>
    </location>
    <ligand>
        <name>ATP</name>
        <dbReference type="ChEBI" id="CHEBI:30616"/>
    </ligand>
</feature>
<comment type="catalytic activity">
    <reaction evidence="17">
        <text>(6S)-NADPHX + ADP = AMP + phosphate + NADPH + H(+)</text>
        <dbReference type="Rhea" id="RHEA:32235"/>
        <dbReference type="ChEBI" id="CHEBI:15378"/>
        <dbReference type="ChEBI" id="CHEBI:43474"/>
        <dbReference type="ChEBI" id="CHEBI:57783"/>
        <dbReference type="ChEBI" id="CHEBI:64076"/>
        <dbReference type="ChEBI" id="CHEBI:456215"/>
        <dbReference type="ChEBI" id="CHEBI:456216"/>
        <dbReference type="EC" id="4.2.1.136"/>
    </reaction>
</comment>
<evidence type="ECO:0000256" key="4">
    <source>
        <dbReference type="ARBA" id="ARBA00009524"/>
    </source>
</evidence>
<dbReference type="SUPFAM" id="SSF64153">
    <property type="entry name" value="YjeF N-terminal domain-like"/>
    <property type="match status" value="1"/>
</dbReference>
<evidence type="ECO:0000256" key="19">
    <source>
        <dbReference type="HAMAP-Rule" id="MF_03159"/>
    </source>
</evidence>
<keyword evidence="10 18" id="KW-0520">NAD</keyword>
<dbReference type="SUPFAM" id="SSF53613">
    <property type="entry name" value="Ribokinase-like"/>
    <property type="match status" value="1"/>
</dbReference>
<feature type="binding site" evidence="19">
    <location>
        <begin position="122"/>
        <end position="128"/>
    </location>
    <ligand>
        <name>(6S)-NADPHX</name>
        <dbReference type="ChEBI" id="CHEBI:64076"/>
    </ligand>
</feature>
<feature type="binding site" evidence="18">
    <location>
        <position position="328"/>
    </location>
    <ligand>
        <name>(6S)-NADPHX</name>
        <dbReference type="ChEBI" id="CHEBI:64076"/>
    </ligand>
</feature>
<keyword evidence="7 18" id="KW-0067">ATP-binding</keyword>
<dbReference type="Gene3D" id="3.40.1190.20">
    <property type="match status" value="1"/>
</dbReference>
<comment type="cofactor">
    <cofactor evidence="18">
        <name>Mg(2+)</name>
        <dbReference type="ChEBI" id="CHEBI:18420"/>
    </cofactor>
</comment>
<keyword evidence="12 18" id="KW-0456">Lyase</keyword>
<gene>
    <name evidence="22" type="ORF">GBAR_LOCUS30262</name>
</gene>
<accession>A0AA35XJZ9</accession>
<evidence type="ECO:0000313" key="22">
    <source>
        <dbReference type="EMBL" id="CAI8055406.1"/>
    </source>
</evidence>
<comment type="catalytic activity">
    <reaction evidence="1 19">
        <text>(6R)-NADHX = (6S)-NADHX</text>
        <dbReference type="Rhea" id="RHEA:32215"/>
        <dbReference type="ChEBI" id="CHEBI:64074"/>
        <dbReference type="ChEBI" id="CHEBI:64075"/>
        <dbReference type="EC" id="5.1.99.6"/>
    </reaction>
</comment>
<dbReference type="GO" id="GO:0005524">
    <property type="term" value="F:ATP binding"/>
    <property type="evidence" value="ECO:0007669"/>
    <property type="project" value="UniProtKB-KW"/>
</dbReference>
<organism evidence="22 23">
    <name type="scientific">Geodia barretti</name>
    <name type="common">Barrett's horny sponge</name>
    <dbReference type="NCBI Taxonomy" id="519541"/>
    <lineage>
        <taxon>Eukaryota</taxon>
        <taxon>Metazoa</taxon>
        <taxon>Porifera</taxon>
        <taxon>Demospongiae</taxon>
        <taxon>Heteroscleromorpha</taxon>
        <taxon>Tetractinellida</taxon>
        <taxon>Astrophorina</taxon>
        <taxon>Geodiidae</taxon>
        <taxon>Geodia</taxon>
    </lineage>
</organism>
<comment type="function">
    <text evidence="19">Catalyzes the epimerization of the S- and R-forms of NAD(P)HX, a damaged form of NAD(P)H that is a result of enzymatic or heat-dependent hydration. This is a prerequisite for the S-specific NAD(P)H-hydrate dehydratase to allow the repair of both epimers of NAD(P)HX.</text>
</comment>
<evidence type="ECO:0000256" key="15">
    <source>
        <dbReference type="ARBA" id="ARBA00047472"/>
    </source>
</evidence>
<dbReference type="InterPro" id="IPR036652">
    <property type="entry name" value="YjeF_N_dom_sf"/>
</dbReference>
<feature type="binding site" evidence="19">
    <location>
        <begin position="50"/>
        <end position="54"/>
    </location>
    <ligand>
        <name>(6S)-NADPHX</name>
        <dbReference type="ChEBI" id="CHEBI:64076"/>
    </ligand>
</feature>
<feature type="binding site" evidence="18">
    <location>
        <position position="459"/>
    </location>
    <ligand>
        <name>(6S)-NADPHX</name>
        <dbReference type="ChEBI" id="CHEBI:64076"/>
    </ligand>
</feature>
<sequence length="521" mass="54005">MTALEQESERQGTSTDTLMENAGLAVALEARQRMGGVAGAGVVVLVGPGNNGADGLVVARHLRRWGAEVTACLLTSRPDPDPKADLARSYGVSVLALGEDTEVEFLDGLLARSRLVIDAILGTGRSRPLQGLVREVLLRVAATRKRSRRPLLLALDLPTGLNADTGAVDDATPVMDATLALGFPKAGLLAFPGAERVGELVTLDIGLPDGVGQDDISLELLTVDWVSSQIPPRPLDSHKGTYGHLLVVAGSRNFVGAACLVARAAHRAGAGLVTLATPESVYPIVASQLTETIHLPLPEDAEGRVHADAAQVIHEGLTRYDALAVGSGLGQSENTLAFIEGLLVDGPVSTIPTLVDADGLNNLARLPDWWQRRSGPLVLTPHPGEMATLTGLSTLEVQRDRAAMARQWATQWQAVVVLKGAFTAVAEPSVPSTNGEQYEGLVRLSPFANPGLASGGTGDVLTGIIGSLLAQGLAPFDASGCGVYLHGQAAAAVTSAQGPVGLLASEVSEALPLTINSLRPG</sequence>
<dbReference type="Proteomes" id="UP001174909">
    <property type="component" value="Unassembled WGS sequence"/>
</dbReference>
<comment type="similarity">
    <text evidence="18">Belongs to the NnrD/CARKD family.</text>
</comment>
<evidence type="ECO:0000256" key="10">
    <source>
        <dbReference type="ARBA" id="ARBA00023027"/>
    </source>
</evidence>
<feature type="domain" description="YjeF N-terminal" evidence="21">
    <location>
        <begin position="1"/>
        <end position="213"/>
    </location>
</feature>
<dbReference type="GO" id="GO:0046496">
    <property type="term" value="P:nicotinamide nucleotide metabolic process"/>
    <property type="evidence" value="ECO:0007669"/>
    <property type="project" value="UniProtKB-UniRule"/>
</dbReference>
<evidence type="ECO:0000256" key="8">
    <source>
        <dbReference type="ARBA" id="ARBA00022857"/>
    </source>
</evidence>
<evidence type="ECO:0000259" key="20">
    <source>
        <dbReference type="PROSITE" id="PS51383"/>
    </source>
</evidence>
<dbReference type="PROSITE" id="PS51383">
    <property type="entry name" value="YJEF_C_3"/>
    <property type="match status" value="1"/>
</dbReference>
<evidence type="ECO:0000256" key="9">
    <source>
        <dbReference type="ARBA" id="ARBA00022958"/>
    </source>
</evidence>
<comment type="caution">
    <text evidence="22">The sequence shown here is derived from an EMBL/GenBank/DDBJ whole genome shotgun (WGS) entry which is preliminary data.</text>
</comment>
<dbReference type="GO" id="GO:0047453">
    <property type="term" value="F:ATP-dependent NAD(P)H-hydrate dehydratase activity"/>
    <property type="evidence" value="ECO:0007669"/>
    <property type="project" value="UniProtKB-UniRule"/>
</dbReference>
<comment type="caution">
    <text evidence="19">Lacks conserved residue(s) required for the propagation of feature annotation.</text>
</comment>
<evidence type="ECO:0000256" key="7">
    <source>
        <dbReference type="ARBA" id="ARBA00022840"/>
    </source>
</evidence>
<dbReference type="InterPro" id="IPR017953">
    <property type="entry name" value="Carbohydrate_kinase_pred_CS"/>
</dbReference>
<dbReference type="GO" id="GO:0052856">
    <property type="term" value="F:NAD(P)HX epimerase activity"/>
    <property type="evidence" value="ECO:0007669"/>
    <property type="project" value="UniProtKB-UniRule"/>
</dbReference>
<comment type="similarity">
    <text evidence="4">In the C-terminal section; belongs to the NnrD/CARKD family.</text>
</comment>
<feature type="binding site" evidence="19">
    <location>
        <position position="51"/>
    </location>
    <ligand>
        <name>K(+)</name>
        <dbReference type="ChEBI" id="CHEBI:29103"/>
    </ligand>
</feature>
<dbReference type="PROSITE" id="PS51385">
    <property type="entry name" value="YJEF_N"/>
    <property type="match status" value="1"/>
</dbReference>
<keyword evidence="5 19" id="KW-0479">Metal-binding</keyword>
<reference evidence="22" key="1">
    <citation type="submission" date="2023-03" db="EMBL/GenBank/DDBJ databases">
        <authorList>
            <person name="Steffen K."/>
            <person name="Cardenas P."/>
        </authorList>
    </citation>
    <scope>NUCLEOTIDE SEQUENCE</scope>
</reference>
<dbReference type="EMBL" id="CASHTH010004276">
    <property type="protein sequence ID" value="CAI8055406.1"/>
    <property type="molecule type" value="Genomic_DNA"/>
</dbReference>
<dbReference type="NCBIfam" id="TIGR00196">
    <property type="entry name" value="yjeF_cterm"/>
    <property type="match status" value="1"/>
</dbReference>
<comment type="catalytic activity">
    <reaction evidence="2 19">
        <text>(6R)-NADPHX = (6S)-NADPHX</text>
        <dbReference type="Rhea" id="RHEA:32227"/>
        <dbReference type="ChEBI" id="CHEBI:64076"/>
        <dbReference type="ChEBI" id="CHEBI:64077"/>
        <dbReference type="EC" id="5.1.99.6"/>
    </reaction>
</comment>
<protein>
    <recommendedName>
        <fullName evidence="18 19">Multifunctional fusion protein</fullName>
    </recommendedName>
    <domain>
        <recommendedName>
            <fullName evidence="18">ATP-dependent (S)-NAD(P)H-hydrate dehydratase</fullName>
            <ecNumber evidence="18">4.2.1.93</ecNumber>
        </recommendedName>
        <alternativeName>
            <fullName evidence="18">ATP-dependent NAD(P)HX dehydratase</fullName>
        </alternativeName>
    </domain>
    <domain>
        <recommendedName>
            <fullName evidence="19">NAD(P)H-hydrate epimerase</fullName>
            <ecNumber evidence="19">5.1.99.6</ecNumber>
        </recommendedName>
        <alternativeName>
            <fullName evidence="19">NAD(P)HX epimerase</fullName>
        </alternativeName>
    </domain>
</protein>
<dbReference type="HAMAP" id="MF_01966">
    <property type="entry name" value="NADHX_epimerase"/>
    <property type="match status" value="1"/>
</dbReference>
<keyword evidence="11 19" id="KW-0413">Isomerase</keyword>
<dbReference type="PANTHER" id="PTHR12592">
    <property type="entry name" value="ATP-DEPENDENT (S)-NAD(P)H-HYDRATE DEHYDRATASE FAMILY MEMBER"/>
    <property type="match status" value="1"/>
</dbReference>
<dbReference type="InterPro" id="IPR000631">
    <property type="entry name" value="CARKD"/>
</dbReference>
<evidence type="ECO:0000256" key="3">
    <source>
        <dbReference type="ARBA" id="ARBA00006001"/>
    </source>
</evidence>
<evidence type="ECO:0000256" key="6">
    <source>
        <dbReference type="ARBA" id="ARBA00022741"/>
    </source>
</evidence>
<evidence type="ECO:0000256" key="2">
    <source>
        <dbReference type="ARBA" id="ARBA00000909"/>
    </source>
</evidence>
<dbReference type="Pfam" id="PF03853">
    <property type="entry name" value="YjeF_N"/>
    <property type="match status" value="1"/>
</dbReference>
<keyword evidence="6 18" id="KW-0547">Nucleotide-binding</keyword>
<dbReference type="InterPro" id="IPR004443">
    <property type="entry name" value="YjeF_N_dom"/>
</dbReference>
<dbReference type="GO" id="GO:0110051">
    <property type="term" value="P:metabolite repair"/>
    <property type="evidence" value="ECO:0007669"/>
    <property type="project" value="TreeGrafter"/>
</dbReference>
<comment type="catalytic activity">
    <reaction evidence="16">
        <text>(6S)-NADHX + ADP = AMP + phosphate + NADH + H(+)</text>
        <dbReference type="Rhea" id="RHEA:32223"/>
        <dbReference type="ChEBI" id="CHEBI:15378"/>
        <dbReference type="ChEBI" id="CHEBI:43474"/>
        <dbReference type="ChEBI" id="CHEBI:57945"/>
        <dbReference type="ChEBI" id="CHEBI:64074"/>
        <dbReference type="ChEBI" id="CHEBI:456215"/>
        <dbReference type="ChEBI" id="CHEBI:456216"/>
        <dbReference type="EC" id="4.2.1.136"/>
    </reaction>
</comment>
<keyword evidence="23" id="KW-1185">Reference proteome</keyword>
<evidence type="ECO:0000256" key="14">
    <source>
        <dbReference type="ARBA" id="ARBA00025153"/>
    </source>
</evidence>
<dbReference type="GO" id="GO:0052855">
    <property type="term" value="F:ADP-dependent NAD(P)H-hydrate dehydratase activity"/>
    <property type="evidence" value="ECO:0007669"/>
    <property type="project" value="UniProtKB-EC"/>
</dbReference>
<evidence type="ECO:0000259" key="21">
    <source>
        <dbReference type="PROSITE" id="PS51385"/>
    </source>
</evidence>
<dbReference type="HAMAP" id="MF_01965">
    <property type="entry name" value="NADHX_dehydratase"/>
    <property type="match status" value="1"/>
</dbReference>
<evidence type="ECO:0000256" key="17">
    <source>
        <dbReference type="ARBA" id="ARBA00049209"/>
    </source>
</evidence>
<feature type="domain" description="YjeF C-terminal" evidence="20">
    <location>
        <begin position="222"/>
        <end position="518"/>
    </location>
</feature>
<evidence type="ECO:0000256" key="16">
    <source>
        <dbReference type="ARBA" id="ARBA00048238"/>
    </source>
</evidence>
<dbReference type="PIRSF" id="PIRSF017184">
    <property type="entry name" value="Nnr"/>
    <property type="match status" value="1"/>
</dbReference>
<dbReference type="InterPro" id="IPR030677">
    <property type="entry name" value="Nnr"/>
</dbReference>
<evidence type="ECO:0000256" key="5">
    <source>
        <dbReference type="ARBA" id="ARBA00022723"/>
    </source>
</evidence>
<dbReference type="EC" id="5.1.99.6" evidence="19"/>
<evidence type="ECO:0000256" key="12">
    <source>
        <dbReference type="ARBA" id="ARBA00023239"/>
    </source>
</evidence>
<dbReference type="CDD" id="cd01171">
    <property type="entry name" value="YXKO-related"/>
    <property type="match status" value="1"/>
</dbReference>
<name>A0AA35XJZ9_GEOBA</name>
<proteinExistence type="inferred from homology"/>
<feature type="binding site" evidence="19">
    <location>
        <position position="159"/>
    </location>
    <ligand>
        <name>K(+)</name>
        <dbReference type="ChEBI" id="CHEBI:29103"/>
    </ligand>
</feature>